<dbReference type="RefSeq" id="XP_010876533.2">
    <property type="nucleotide sequence ID" value="XM_010878231.4"/>
</dbReference>
<reference evidence="7" key="2">
    <citation type="submission" date="2020-02" db="EMBL/GenBank/DDBJ databases">
        <title>Esox lucius (northern pike) genome, fEsoLuc1, primary haplotype.</title>
        <authorList>
            <person name="Myers G."/>
            <person name="Karagic N."/>
            <person name="Meyer A."/>
            <person name="Pippel M."/>
            <person name="Reichard M."/>
            <person name="Winkler S."/>
            <person name="Tracey A."/>
            <person name="Sims Y."/>
            <person name="Howe K."/>
            <person name="Rhie A."/>
            <person name="Formenti G."/>
            <person name="Durbin R."/>
            <person name="Fedrigo O."/>
            <person name="Jarvis E.D."/>
        </authorList>
    </citation>
    <scope>NUCLEOTIDE SEQUENCE [LARGE SCALE GENOMIC DNA]</scope>
</reference>
<dbReference type="Bgee" id="ENSELUG00000004179">
    <property type="expression patterns" value="Expressed in muscle tissue and 15 other cell types or tissues"/>
</dbReference>
<name>A0A3P8ZGM1_ESOLU</name>
<dbReference type="PANTHER" id="PTHR14304:SF12">
    <property type="entry name" value="CELL CYCLE AND APOPTOSIS REGULATOR PROTEIN 2"/>
    <property type="match status" value="1"/>
</dbReference>
<reference evidence="7" key="3">
    <citation type="submission" date="2025-08" db="UniProtKB">
        <authorList>
            <consortium name="Ensembl"/>
        </authorList>
    </citation>
    <scope>IDENTIFICATION</scope>
</reference>
<dbReference type="GO" id="GO:0005737">
    <property type="term" value="C:cytoplasm"/>
    <property type="evidence" value="ECO:0007669"/>
    <property type="project" value="UniProtKB-SubCell"/>
</dbReference>
<feature type="domain" description="DBC1/CARP1 catalytically inactive NUDIX hydrolase" evidence="6">
    <location>
        <begin position="301"/>
        <end position="420"/>
    </location>
</feature>
<dbReference type="InterPro" id="IPR045353">
    <property type="entry name" value="LAIKA"/>
</dbReference>
<feature type="compositionally biased region" description="Acidic residues" evidence="5">
    <location>
        <begin position="518"/>
        <end position="531"/>
    </location>
</feature>
<dbReference type="Pfam" id="PF19256">
    <property type="entry name" value="LAIKA"/>
    <property type="match status" value="1"/>
</dbReference>
<feature type="region of interest" description="Disordered" evidence="5">
    <location>
        <begin position="137"/>
        <end position="161"/>
    </location>
</feature>
<dbReference type="AlphaFoldDB" id="A0A3P8ZGM1"/>
<evidence type="ECO:0000313" key="8">
    <source>
        <dbReference type="Proteomes" id="UP000265140"/>
    </source>
</evidence>
<gene>
    <name evidence="7" type="primary">CCAR2</name>
</gene>
<dbReference type="GeneTree" id="ENSGT00530000063672"/>
<dbReference type="InterPro" id="IPR025224">
    <property type="entry name" value="CCAR1/CCAR2"/>
</dbReference>
<dbReference type="Proteomes" id="UP000265140">
    <property type="component" value="Chromosome 14"/>
</dbReference>
<feature type="region of interest" description="Disordered" evidence="5">
    <location>
        <begin position="636"/>
        <end position="664"/>
    </location>
</feature>
<dbReference type="GO" id="GO:0006355">
    <property type="term" value="P:regulation of DNA-templated transcription"/>
    <property type="evidence" value="ECO:0007669"/>
    <property type="project" value="InterPro"/>
</dbReference>
<keyword evidence="2" id="KW-0963">Cytoplasm</keyword>
<dbReference type="InterPro" id="IPR025223">
    <property type="entry name" value="S1-like_RNA-bd_dom"/>
</dbReference>
<keyword evidence="4" id="KW-0175">Coiled coil</keyword>
<dbReference type="OrthoDB" id="21006at2759"/>
<feature type="compositionally biased region" description="Basic and acidic residues" evidence="5">
    <location>
        <begin position="532"/>
        <end position="547"/>
    </location>
</feature>
<sequence length="780" mass="87100">MDCQIKQRVFTGVVTQLQEHYGIVDQEVRFQKSVVKGRVPAVGERVLVKAVLDLSHSHSWNAQRVQSLTEHTPTSKCPPPLLPSMMPAHGPKPGIMGNKPQPLLKSPKIPPLIPSILHTVAKPGLLQTPSWGCQFEGWGRGTRKRPADAGRRGDRREDSGVRGCDLKRRRWEEEKEAQPKKISTPPQSPVLFSCFSRDCMSCDSLELQRRYPHLSLPPSVCHLSVSWTDSFPPSQPLSFPLPEPCLYHIGPAQPEADQHTHTEREGAEYTVKVLLLSMTSSEELYRQCCGLQDQTEPQEGTVHPASLIKFLLGQVGGEFRVLGGPWSPEKDGGGPGPLKEPQALMRTALRCVKEQTGLDLSSCSHWYKMAELSYVCEGKVETVVFLLPDVWRIVPTEEDWNTLRTQEEGATLPASPCLVVKPPPGLTLCPVALSSLLEQPTSATREAFEVGLLAELFCEMLQRDFGLVLYQCLCSLPPTHKPLEDDKTKNVNRPRVRDDRRSKRFQERGETRGRSTEDREDETDDDGEEMDDKQIKDEREPERENMEKQGPPCEGLDCLLKHNVLSRRVLLACVFFDRQLTGTLRQADLHNIFLSLGLWLTPAQVQVLLNKVCVEGLCPYRKLAFRWEETEHAEPDNSMEGNRRLFPGAPVKEKTCGRRSGSSRGTAAGVGAEVVTYRGSVVNIPSLLKALEAADRTRLALEQRVAALQNTLVDAAAVTQGQEEGLSSRLEQVELRSSSYEKKLKEDAGHMIALIHKMQEMVDKTTSLTQSKTGAEDEEH</sequence>
<proteinExistence type="predicted"/>
<dbReference type="Ensembl" id="ENSELUT00000014986.3">
    <property type="protein sequence ID" value="ENSELUP00000027845.3"/>
    <property type="gene ID" value="ENSELUG00000004179.3"/>
</dbReference>
<keyword evidence="8" id="KW-1185">Reference proteome</keyword>
<evidence type="ECO:0000256" key="2">
    <source>
        <dbReference type="ARBA" id="ARBA00022490"/>
    </source>
</evidence>
<dbReference type="InParanoid" id="A0A3P8ZGM1"/>
<evidence type="ECO:0000313" key="7">
    <source>
        <dbReference type="Ensembl" id="ENSELUP00000027845.3"/>
    </source>
</evidence>
<evidence type="ECO:0000259" key="6">
    <source>
        <dbReference type="SMART" id="SM01122"/>
    </source>
</evidence>
<evidence type="ECO:0000256" key="3">
    <source>
        <dbReference type="ARBA" id="ARBA00022553"/>
    </source>
</evidence>
<feature type="compositionally biased region" description="Basic and acidic residues" evidence="5">
    <location>
        <begin position="483"/>
        <end position="517"/>
    </location>
</feature>
<organism evidence="7 8">
    <name type="scientific">Esox lucius</name>
    <name type="common">Northern pike</name>
    <dbReference type="NCBI Taxonomy" id="8010"/>
    <lineage>
        <taxon>Eukaryota</taxon>
        <taxon>Metazoa</taxon>
        <taxon>Chordata</taxon>
        <taxon>Craniata</taxon>
        <taxon>Vertebrata</taxon>
        <taxon>Euteleostomi</taxon>
        <taxon>Actinopterygii</taxon>
        <taxon>Neopterygii</taxon>
        <taxon>Teleostei</taxon>
        <taxon>Protacanthopterygii</taxon>
        <taxon>Esociformes</taxon>
        <taxon>Esocidae</taxon>
        <taxon>Esox</taxon>
    </lineage>
</organism>
<keyword evidence="3" id="KW-0597">Phosphoprotein</keyword>
<comment type="subcellular location">
    <subcellularLocation>
        <location evidence="1">Cytoplasm</location>
    </subcellularLocation>
</comment>
<evidence type="ECO:0000256" key="5">
    <source>
        <dbReference type="SAM" id="MobiDB-lite"/>
    </source>
</evidence>
<dbReference type="GO" id="GO:0005634">
    <property type="term" value="C:nucleus"/>
    <property type="evidence" value="ECO:0007669"/>
    <property type="project" value="TreeGrafter"/>
</dbReference>
<dbReference type="SMART" id="SM01122">
    <property type="entry name" value="DBC1"/>
    <property type="match status" value="1"/>
</dbReference>
<protein>
    <recommendedName>
        <fullName evidence="6">DBC1/CARP1 catalytically inactive NUDIX hydrolase domain-containing protein</fullName>
    </recommendedName>
</protein>
<feature type="compositionally biased region" description="Basic and acidic residues" evidence="5">
    <location>
        <begin position="145"/>
        <end position="161"/>
    </location>
</feature>
<evidence type="ECO:0000256" key="4">
    <source>
        <dbReference type="ARBA" id="ARBA00023054"/>
    </source>
</evidence>
<dbReference type="InterPro" id="IPR025954">
    <property type="entry name" value="DBC1/CARP1_inactive_NUDIX"/>
</dbReference>
<dbReference type="GeneID" id="105015235"/>
<dbReference type="STRING" id="8010.ENSELUP00000027845"/>
<evidence type="ECO:0000256" key="1">
    <source>
        <dbReference type="ARBA" id="ARBA00004496"/>
    </source>
</evidence>
<reference evidence="8" key="1">
    <citation type="journal article" date="2014" name="PLoS ONE">
        <title>The genome and linkage map of the northern pike (Esox lucius): conserved synteny revealed between the salmonid sister group and the Neoteleostei.</title>
        <authorList>
            <person name="Rondeau E.B."/>
            <person name="Minkley D.R."/>
            <person name="Leong J.S."/>
            <person name="Messmer A.M."/>
            <person name="Jantzen J.R."/>
            <person name="von Schalburg K.R."/>
            <person name="Lemon C."/>
            <person name="Bird N.H."/>
            <person name="Koop B.F."/>
        </authorList>
    </citation>
    <scope>NUCLEOTIDE SEQUENCE</scope>
</reference>
<dbReference type="OMA" id="WPESFPP"/>
<feature type="region of interest" description="Disordered" evidence="5">
    <location>
        <begin position="483"/>
        <end position="550"/>
    </location>
</feature>
<dbReference type="Pfam" id="PF14444">
    <property type="entry name" value="S1-like"/>
    <property type="match status" value="1"/>
</dbReference>
<dbReference type="PANTHER" id="PTHR14304">
    <property type="entry name" value="CELL DIVISION CYCLE AND APOPTOSIS REGULATOR PROTEIN"/>
    <property type="match status" value="1"/>
</dbReference>
<reference evidence="7" key="4">
    <citation type="submission" date="2025-09" db="UniProtKB">
        <authorList>
            <consortium name="Ensembl"/>
        </authorList>
    </citation>
    <scope>IDENTIFICATION</scope>
</reference>
<dbReference type="Pfam" id="PF14443">
    <property type="entry name" value="DBC1"/>
    <property type="match status" value="1"/>
</dbReference>
<accession>A0A3P8ZGM1</accession>